<accession>A0ABV6K219</accession>
<feature type="transmembrane region" description="Helical" evidence="1">
    <location>
        <begin position="6"/>
        <end position="25"/>
    </location>
</feature>
<keyword evidence="1" id="KW-1133">Transmembrane helix</keyword>
<dbReference type="RefSeq" id="WP_137645365.1">
    <property type="nucleotide sequence ID" value="NZ_BAABRM010000017.1"/>
</dbReference>
<protein>
    <submittedName>
        <fullName evidence="2">DUF3397 domain-containing protein</fullName>
    </submittedName>
</protein>
<dbReference type="EMBL" id="JBHLUK010000016">
    <property type="protein sequence ID" value="MFC0423132.1"/>
    <property type="molecule type" value="Genomic_DNA"/>
</dbReference>
<evidence type="ECO:0000313" key="2">
    <source>
        <dbReference type="EMBL" id="MFC0423132.1"/>
    </source>
</evidence>
<sequence>MQELFTTWFGQIILLAAVSVIILGLRRVGRRIWPRGLVLIDFWPPLLIVFTHFLTRQVTDSSLLPYEVVSMMILGIGLTLIEGLQRGEVLYGRFFKQYWRLLDILTIVVYLVALMIHLVFE</sequence>
<feature type="transmembrane region" description="Helical" evidence="1">
    <location>
        <begin position="37"/>
        <end position="55"/>
    </location>
</feature>
<comment type="caution">
    <text evidence="2">The sequence shown here is derived from an EMBL/GenBank/DDBJ whole genome shotgun (WGS) entry which is preliminary data.</text>
</comment>
<evidence type="ECO:0000313" key="3">
    <source>
        <dbReference type="Proteomes" id="UP001589855"/>
    </source>
</evidence>
<feature type="transmembrane region" description="Helical" evidence="1">
    <location>
        <begin position="101"/>
        <end position="120"/>
    </location>
</feature>
<keyword evidence="3" id="KW-1185">Reference proteome</keyword>
<organism evidence="2 3">
    <name type="scientific">Lactiplantibacillus plajomi</name>
    <dbReference type="NCBI Taxonomy" id="1457217"/>
    <lineage>
        <taxon>Bacteria</taxon>
        <taxon>Bacillati</taxon>
        <taxon>Bacillota</taxon>
        <taxon>Bacilli</taxon>
        <taxon>Lactobacillales</taxon>
        <taxon>Lactobacillaceae</taxon>
        <taxon>Lactiplantibacillus</taxon>
    </lineage>
</organism>
<name>A0ABV6K219_9LACO</name>
<gene>
    <name evidence="2" type="ORF">ACFFGS_03175</name>
</gene>
<dbReference type="InterPro" id="IPR024515">
    <property type="entry name" value="DUF3397"/>
</dbReference>
<evidence type="ECO:0000256" key="1">
    <source>
        <dbReference type="SAM" id="Phobius"/>
    </source>
</evidence>
<proteinExistence type="predicted"/>
<dbReference type="Pfam" id="PF11877">
    <property type="entry name" value="DUF3397"/>
    <property type="match status" value="1"/>
</dbReference>
<reference evidence="2 3" key="1">
    <citation type="submission" date="2024-09" db="EMBL/GenBank/DDBJ databases">
        <authorList>
            <person name="Sun Q."/>
            <person name="Mori K."/>
        </authorList>
    </citation>
    <scope>NUCLEOTIDE SEQUENCE [LARGE SCALE GENOMIC DNA]</scope>
    <source>
        <strain evidence="2 3">TBRC 4575</strain>
    </source>
</reference>
<dbReference type="Proteomes" id="UP001589855">
    <property type="component" value="Unassembled WGS sequence"/>
</dbReference>
<keyword evidence="1" id="KW-0472">Membrane</keyword>
<keyword evidence="1" id="KW-0812">Transmembrane</keyword>
<feature type="transmembrane region" description="Helical" evidence="1">
    <location>
        <begin position="61"/>
        <end position="81"/>
    </location>
</feature>